<evidence type="ECO:0000256" key="2">
    <source>
        <dbReference type="ARBA" id="ARBA00022475"/>
    </source>
</evidence>
<dbReference type="EMBL" id="CP036313">
    <property type="protein sequence ID" value="QBH11533.1"/>
    <property type="molecule type" value="Genomic_DNA"/>
</dbReference>
<name>A0A328F7F7_9BACT</name>
<comment type="subcellular location">
    <subcellularLocation>
        <location evidence="1">Cell membrane</location>
        <topology evidence="1">Multi-pass membrane protein</topology>
    </subcellularLocation>
</comment>
<evidence type="ECO:0000256" key="5">
    <source>
        <dbReference type="ARBA" id="ARBA00023136"/>
    </source>
</evidence>
<feature type="transmembrane region" description="Helical" evidence="6">
    <location>
        <begin position="142"/>
        <end position="163"/>
    </location>
</feature>
<dbReference type="PANTHER" id="PTHR38825:SF2">
    <property type="entry name" value="LYSINE TRANSPORTER LYSE"/>
    <property type="match status" value="1"/>
</dbReference>
<reference evidence="7 10" key="2">
    <citation type="submission" date="2019-02" db="EMBL/GenBank/DDBJ databases">
        <title>Complete genome sequence of Desulfobacter hydrogenophilus AcRS1.</title>
        <authorList>
            <person name="Marietou A."/>
            <person name="Lund M.B."/>
            <person name="Marshall I.P.G."/>
            <person name="Schreiber L."/>
            <person name="Jorgensen B."/>
        </authorList>
    </citation>
    <scope>NUCLEOTIDE SEQUENCE [LARGE SCALE GENOMIC DNA]</scope>
    <source>
        <strain evidence="7 10">AcRS1</strain>
    </source>
</reference>
<evidence type="ECO:0000256" key="3">
    <source>
        <dbReference type="ARBA" id="ARBA00022692"/>
    </source>
</evidence>
<keyword evidence="4 6" id="KW-1133">Transmembrane helix</keyword>
<evidence type="ECO:0000313" key="7">
    <source>
        <dbReference type="EMBL" id="QBH11533.1"/>
    </source>
</evidence>
<evidence type="ECO:0000256" key="6">
    <source>
        <dbReference type="SAM" id="Phobius"/>
    </source>
</evidence>
<feature type="transmembrane region" description="Helical" evidence="6">
    <location>
        <begin position="175"/>
        <end position="195"/>
    </location>
</feature>
<dbReference type="PANTHER" id="PTHR38825">
    <property type="entry name" value="LYSINE EXPORTER PROTEIN (LYSE/YGGA)"/>
    <property type="match status" value="1"/>
</dbReference>
<dbReference type="GO" id="GO:0005886">
    <property type="term" value="C:plasma membrane"/>
    <property type="evidence" value="ECO:0007669"/>
    <property type="project" value="UniProtKB-SubCell"/>
</dbReference>
<dbReference type="OrthoDB" id="14103at2"/>
<evidence type="ECO:0000256" key="4">
    <source>
        <dbReference type="ARBA" id="ARBA00022989"/>
    </source>
</evidence>
<feature type="transmembrane region" description="Helical" evidence="6">
    <location>
        <begin position="110"/>
        <end position="130"/>
    </location>
</feature>
<proteinExistence type="predicted"/>
<feature type="transmembrane region" description="Helical" evidence="6">
    <location>
        <begin position="39"/>
        <end position="63"/>
    </location>
</feature>
<protein>
    <submittedName>
        <fullName evidence="8">LysE family translocator</fullName>
    </submittedName>
</protein>
<feature type="transmembrane region" description="Helical" evidence="6">
    <location>
        <begin position="6"/>
        <end position="27"/>
    </location>
</feature>
<dbReference type="Proteomes" id="UP000293902">
    <property type="component" value="Chromosome"/>
</dbReference>
<dbReference type="InterPro" id="IPR001123">
    <property type="entry name" value="LeuE-type"/>
</dbReference>
<dbReference type="Pfam" id="PF01810">
    <property type="entry name" value="LysE"/>
    <property type="match status" value="1"/>
</dbReference>
<gene>
    <name evidence="8" type="ORF">DO021_18605</name>
    <name evidence="7" type="ORF">EYB58_00525</name>
</gene>
<dbReference type="EMBL" id="QLNI01000045">
    <property type="protein sequence ID" value="RAM00521.1"/>
    <property type="molecule type" value="Genomic_DNA"/>
</dbReference>
<keyword evidence="10" id="KW-1185">Reference proteome</keyword>
<dbReference type="RefSeq" id="WP_111959455.1">
    <property type="nucleotide sequence ID" value="NZ_CP036313.1"/>
</dbReference>
<reference evidence="8 9" key="1">
    <citation type="submission" date="2018-06" db="EMBL/GenBank/DDBJ databases">
        <title>Complete Genome Sequence of Desulfobacter hydrogenophilus (DSM3380).</title>
        <authorList>
            <person name="Marietou A."/>
            <person name="Schreiber L."/>
            <person name="Marshall I."/>
            <person name="Jorgensen B."/>
        </authorList>
    </citation>
    <scope>NUCLEOTIDE SEQUENCE [LARGE SCALE GENOMIC DNA]</scope>
    <source>
        <strain evidence="8 9">DSM 3380</strain>
    </source>
</reference>
<evidence type="ECO:0000313" key="9">
    <source>
        <dbReference type="Proteomes" id="UP000248798"/>
    </source>
</evidence>
<evidence type="ECO:0000313" key="8">
    <source>
        <dbReference type="EMBL" id="RAM00521.1"/>
    </source>
</evidence>
<keyword evidence="2" id="KW-1003">Cell membrane</keyword>
<organism evidence="8 9">
    <name type="scientific">Desulfobacter hydrogenophilus</name>
    <dbReference type="NCBI Taxonomy" id="2291"/>
    <lineage>
        <taxon>Bacteria</taxon>
        <taxon>Pseudomonadati</taxon>
        <taxon>Thermodesulfobacteriota</taxon>
        <taxon>Desulfobacteria</taxon>
        <taxon>Desulfobacterales</taxon>
        <taxon>Desulfobacteraceae</taxon>
        <taxon>Desulfobacter</taxon>
    </lineage>
</organism>
<evidence type="ECO:0000256" key="1">
    <source>
        <dbReference type="ARBA" id="ARBA00004651"/>
    </source>
</evidence>
<sequence>MEKYLFMGMVLGLSAGLSPGPLLALVISETIRLGFSAGIRVAMAPLISDLPVLIVSFLLVFYLSGSDPVLGIISLAGAVIVLKMGISSIRTAGQMPKSPDRASASLMKGVLVNILSPHPYLFWITVGAPLASKAWQIHPGGAIGFVAGFYLLLVGSKLALAFVVARTRSFLTGAAYVWTMRGLGFLLCCFAWGLAREGAGLLGWL</sequence>
<feature type="transmembrane region" description="Helical" evidence="6">
    <location>
        <begin position="69"/>
        <end position="89"/>
    </location>
</feature>
<keyword evidence="3 6" id="KW-0812">Transmembrane</keyword>
<dbReference type="Proteomes" id="UP000248798">
    <property type="component" value="Unassembled WGS sequence"/>
</dbReference>
<accession>A0A328F7F7</accession>
<keyword evidence="5 6" id="KW-0472">Membrane</keyword>
<dbReference type="AlphaFoldDB" id="A0A328F7F7"/>
<evidence type="ECO:0000313" key="10">
    <source>
        <dbReference type="Proteomes" id="UP000293902"/>
    </source>
</evidence>
<dbReference type="GO" id="GO:0006865">
    <property type="term" value="P:amino acid transport"/>
    <property type="evidence" value="ECO:0007669"/>
    <property type="project" value="InterPro"/>
</dbReference>